<organism evidence="1 2">
    <name type="scientific">Acaulospora colombiana</name>
    <dbReference type="NCBI Taxonomy" id="27376"/>
    <lineage>
        <taxon>Eukaryota</taxon>
        <taxon>Fungi</taxon>
        <taxon>Fungi incertae sedis</taxon>
        <taxon>Mucoromycota</taxon>
        <taxon>Glomeromycotina</taxon>
        <taxon>Glomeromycetes</taxon>
        <taxon>Diversisporales</taxon>
        <taxon>Acaulosporaceae</taxon>
        <taxon>Acaulospora</taxon>
    </lineage>
</organism>
<evidence type="ECO:0000313" key="2">
    <source>
        <dbReference type="Proteomes" id="UP000789525"/>
    </source>
</evidence>
<dbReference type="EMBL" id="CAJVPT010020076">
    <property type="protein sequence ID" value="CAG8645754.1"/>
    <property type="molecule type" value="Genomic_DNA"/>
</dbReference>
<keyword evidence="2" id="KW-1185">Reference proteome</keyword>
<evidence type="ECO:0000313" key="1">
    <source>
        <dbReference type="EMBL" id="CAG8645754.1"/>
    </source>
</evidence>
<name>A0ACA9NFY5_9GLOM</name>
<dbReference type="Proteomes" id="UP000789525">
    <property type="component" value="Unassembled WGS sequence"/>
</dbReference>
<sequence length="133" mass="15229">MPSGPPHFGLWQIKWTSRCKRSTSWPSHVALTPFSRAAFFIQLRGAAVDDDVTMPVTSHHSQASHKRFNSQSHCQSGRVGIGSAPRYTQPTEHYPTDNFYLDNEDKEMRHDYPSPDSENSVQLQELRRMKTGR</sequence>
<accession>A0ACA9NFY5</accession>
<comment type="caution">
    <text evidence="1">The sequence shown here is derived from an EMBL/GenBank/DDBJ whole genome shotgun (WGS) entry which is preliminary data.</text>
</comment>
<feature type="non-terminal residue" evidence="1">
    <location>
        <position position="133"/>
    </location>
</feature>
<reference evidence="1" key="1">
    <citation type="submission" date="2021-06" db="EMBL/GenBank/DDBJ databases">
        <authorList>
            <person name="Kallberg Y."/>
            <person name="Tangrot J."/>
            <person name="Rosling A."/>
        </authorList>
    </citation>
    <scope>NUCLEOTIDE SEQUENCE</scope>
    <source>
        <strain evidence="1">CL356</strain>
    </source>
</reference>
<protein>
    <submittedName>
        <fullName evidence="1">14671_t:CDS:1</fullName>
    </submittedName>
</protein>
<proteinExistence type="predicted"/>
<gene>
    <name evidence="1" type="ORF">ACOLOM_LOCUS8092</name>
</gene>